<sequence length="225" mass="24518">MTATGTGPIVRCQGGPRGRLVGGERLSALIAPHPAPAGTRESTSPPPSSSSGRPGKALVLNASMEPLCVVSGRRALVLLLTGKADMVHEGVHVFHSERLDLSVPSVVQLRRYVRVPYRRRATLTRRGVFIRDDHACQYCGVPAENIDHVHPRSRNGAHEWENVVASCMRCNSRKGDRTPAEAGMVLARRPFAPRAAFWMVVAVGRVRPEWEIYLGDVHGPERAAS</sequence>
<keyword evidence="3" id="KW-0378">Hydrolase</keyword>
<dbReference type="InterPro" id="IPR003615">
    <property type="entry name" value="HNH_nuc"/>
</dbReference>
<dbReference type="InterPro" id="IPR052892">
    <property type="entry name" value="NA-targeting_endonuclease"/>
</dbReference>
<dbReference type="Proteomes" id="UP000264006">
    <property type="component" value="Chromosome"/>
</dbReference>
<accession>A0A346XYW8</accession>
<feature type="domain" description="HNH nuclease" evidence="2">
    <location>
        <begin position="123"/>
        <end position="172"/>
    </location>
</feature>
<evidence type="ECO:0000259" key="2">
    <source>
        <dbReference type="SMART" id="SM00507"/>
    </source>
</evidence>
<keyword evidence="3" id="KW-0540">Nuclease</keyword>
<protein>
    <submittedName>
        <fullName evidence="3">HNH endonuclease family protein</fullName>
    </submittedName>
</protein>
<reference evidence="3 4" key="1">
    <citation type="submission" date="2018-09" db="EMBL/GenBank/DDBJ databases">
        <title>Complete genome sequence of Euzebya sp. DY32-46 isolated from seawater of Pacific Ocean.</title>
        <authorList>
            <person name="Xu L."/>
            <person name="Wu Y.-H."/>
            <person name="Xu X.-W."/>
        </authorList>
    </citation>
    <scope>NUCLEOTIDE SEQUENCE [LARGE SCALE GENOMIC DNA]</scope>
    <source>
        <strain evidence="3 4">DY32-46</strain>
    </source>
</reference>
<dbReference type="GO" id="GO:0008270">
    <property type="term" value="F:zinc ion binding"/>
    <property type="evidence" value="ECO:0007669"/>
    <property type="project" value="InterPro"/>
</dbReference>
<evidence type="ECO:0000313" key="3">
    <source>
        <dbReference type="EMBL" id="AXV07415.1"/>
    </source>
</evidence>
<keyword evidence="4" id="KW-1185">Reference proteome</keyword>
<dbReference type="CDD" id="cd00085">
    <property type="entry name" value="HNHc"/>
    <property type="match status" value="1"/>
</dbReference>
<evidence type="ECO:0000256" key="1">
    <source>
        <dbReference type="SAM" id="MobiDB-lite"/>
    </source>
</evidence>
<dbReference type="PANTHER" id="PTHR33877:SF2">
    <property type="entry name" value="OS07G0170200 PROTEIN"/>
    <property type="match status" value="1"/>
</dbReference>
<dbReference type="KEGG" id="euz:DVS28_a2736"/>
<gene>
    <name evidence="3" type="ORF">DVS28_a2736</name>
</gene>
<dbReference type="Pfam" id="PF01844">
    <property type="entry name" value="HNH"/>
    <property type="match status" value="1"/>
</dbReference>
<name>A0A346XYW8_9ACTN</name>
<dbReference type="Gene3D" id="1.10.30.50">
    <property type="match status" value="1"/>
</dbReference>
<dbReference type="InterPro" id="IPR002711">
    <property type="entry name" value="HNH"/>
</dbReference>
<dbReference type="GO" id="GO:0004519">
    <property type="term" value="F:endonuclease activity"/>
    <property type="evidence" value="ECO:0007669"/>
    <property type="project" value="UniProtKB-KW"/>
</dbReference>
<feature type="region of interest" description="Disordered" evidence="1">
    <location>
        <begin position="32"/>
        <end position="56"/>
    </location>
</feature>
<dbReference type="GO" id="GO:0003676">
    <property type="term" value="F:nucleic acid binding"/>
    <property type="evidence" value="ECO:0007669"/>
    <property type="project" value="InterPro"/>
</dbReference>
<keyword evidence="3" id="KW-0255">Endonuclease</keyword>
<dbReference type="AlphaFoldDB" id="A0A346XYW8"/>
<dbReference type="EMBL" id="CP031165">
    <property type="protein sequence ID" value="AXV07415.1"/>
    <property type="molecule type" value="Genomic_DNA"/>
</dbReference>
<dbReference type="PANTHER" id="PTHR33877">
    <property type="entry name" value="SLL1193 PROTEIN"/>
    <property type="match status" value="1"/>
</dbReference>
<proteinExistence type="predicted"/>
<dbReference type="SMART" id="SM00507">
    <property type="entry name" value="HNHc"/>
    <property type="match status" value="1"/>
</dbReference>
<evidence type="ECO:0000313" key="4">
    <source>
        <dbReference type="Proteomes" id="UP000264006"/>
    </source>
</evidence>
<organism evidence="3 4">
    <name type="scientific">Euzebya pacifica</name>
    <dbReference type="NCBI Taxonomy" id="1608957"/>
    <lineage>
        <taxon>Bacteria</taxon>
        <taxon>Bacillati</taxon>
        <taxon>Actinomycetota</taxon>
        <taxon>Nitriliruptoria</taxon>
        <taxon>Euzebyales</taxon>
    </lineage>
</organism>